<keyword evidence="1" id="KW-0472">Membrane</keyword>
<keyword evidence="1" id="KW-0812">Transmembrane</keyword>
<organism evidence="2 3">
    <name type="scientific">Jannaschia pohangensis</name>
    <dbReference type="NCBI Taxonomy" id="390807"/>
    <lineage>
        <taxon>Bacteria</taxon>
        <taxon>Pseudomonadati</taxon>
        <taxon>Pseudomonadota</taxon>
        <taxon>Alphaproteobacteria</taxon>
        <taxon>Rhodobacterales</taxon>
        <taxon>Roseobacteraceae</taxon>
        <taxon>Jannaschia</taxon>
    </lineage>
</organism>
<sequence>MARKFKNTWTRIERDPITDVLGGIWLVTLLLSLPYLPGFLA</sequence>
<evidence type="ECO:0000256" key="1">
    <source>
        <dbReference type="SAM" id="Phobius"/>
    </source>
</evidence>
<dbReference type="AlphaFoldDB" id="A0A1I3GMM2"/>
<keyword evidence="3" id="KW-1185">Reference proteome</keyword>
<accession>A0A1I3GMM2</accession>
<proteinExistence type="predicted"/>
<gene>
    <name evidence="2" type="ORF">SAMN04488095_0256</name>
</gene>
<dbReference type="RefSeq" id="WP_281243782.1">
    <property type="nucleotide sequence ID" value="NZ_FORA01000001.1"/>
</dbReference>
<dbReference type="Proteomes" id="UP000199110">
    <property type="component" value="Unassembled WGS sequence"/>
</dbReference>
<protein>
    <submittedName>
        <fullName evidence="2">Uncharacterized protein</fullName>
    </submittedName>
</protein>
<keyword evidence="1" id="KW-1133">Transmembrane helix</keyword>
<name>A0A1I3GMM2_9RHOB</name>
<evidence type="ECO:0000313" key="2">
    <source>
        <dbReference type="EMBL" id="SFI24689.1"/>
    </source>
</evidence>
<dbReference type="STRING" id="390807.SAMN04488095_0256"/>
<evidence type="ECO:0000313" key="3">
    <source>
        <dbReference type="Proteomes" id="UP000199110"/>
    </source>
</evidence>
<feature type="transmembrane region" description="Helical" evidence="1">
    <location>
        <begin position="20"/>
        <end position="40"/>
    </location>
</feature>
<dbReference type="EMBL" id="FORA01000001">
    <property type="protein sequence ID" value="SFI24689.1"/>
    <property type="molecule type" value="Genomic_DNA"/>
</dbReference>
<reference evidence="2 3" key="1">
    <citation type="submission" date="2016-10" db="EMBL/GenBank/DDBJ databases">
        <authorList>
            <person name="de Groot N.N."/>
        </authorList>
    </citation>
    <scope>NUCLEOTIDE SEQUENCE [LARGE SCALE GENOMIC DNA]</scope>
    <source>
        <strain evidence="2 3">DSM 19073</strain>
    </source>
</reference>